<comment type="caution">
    <text evidence="1">The sequence shown here is derived from an EMBL/GenBank/DDBJ whole genome shotgun (WGS) entry which is preliminary data.</text>
</comment>
<gene>
    <name evidence="1" type="ORF">MHY01S_24390</name>
</gene>
<accession>A0A511R3U0</accession>
<dbReference type="Proteomes" id="UP000321197">
    <property type="component" value="Unassembled WGS sequence"/>
</dbReference>
<evidence type="ECO:0000313" key="1">
    <source>
        <dbReference type="EMBL" id="GEM84273.1"/>
    </source>
</evidence>
<protein>
    <submittedName>
        <fullName evidence="1">Uncharacterized protein</fullName>
    </submittedName>
</protein>
<dbReference type="AlphaFoldDB" id="A0A511R3U0"/>
<proteinExistence type="predicted"/>
<dbReference type="EMBL" id="BJXL01000087">
    <property type="protein sequence ID" value="GEM84273.1"/>
    <property type="molecule type" value="Genomic_DNA"/>
</dbReference>
<evidence type="ECO:0000313" key="2">
    <source>
        <dbReference type="Proteomes" id="UP000321197"/>
    </source>
</evidence>
<organism evidence="1 2">
    <name type="scientific">Meiothermus hypogaeus NBRC 106114</name>
    <dbReference type="NCBI Taxonomy" id="1227553"/>
    <lineage>
        <taxon>Bacteria</taxon>
        <taxon>Thermotogati</taxon>
        <taxon>Deinococcota</taxon>
        <taxon>Deinococci</taxon>
        <taxon>Thermales</taxon>
        <taxon>Thermaceae</taxon>
        <taxon>Meiothermus</taxon>
    </lineage>
</organism>
<sequence>MSEPGCLTCVGQKSKVKGIRFARYPHPNPPHKGRGARALWFSDLAVALTGSTRKGLGLFACGKLLGGDAAFVVVSHLVQ</sequence>
<name>A0A511R3U0_9DEIN</name>
<reference evidence="1 2" key="1">
    <citation type="submission" date="2019-07" db="EMBL/GenBank/DDBJ databases">
        <title>Whole genome shotgun sequence of Meiothermus hypogaeus NBRC 106114.</title>
        <authorList>
            <person name="Hosoyama A."/>
            <person name="Uohara A."/>
            <person name="Ohji S."/>
            <person name="Ichikawa N."/>
        </authorList>
    </citation>
    <scope>NUCLEOTIDE SEQUENCE [LARGE SCALE GENOMIC DNA]</scope>
    <source>
        <strain evidence="1 2">NBRC 106114</strain>
    </source>
</reference>